<name>A0A0P6XBU0_9CHLR</name>
<dbReference type="EMBL" id="LGCL01000023">
    <property type="protein sequence ID" value="KPL77246.1"/>
    <property type="molecule type" value="Genomic_DNA"/>
</dbReference>
<accession>A0A0P6XBU0</accession>
<dbReference type="Proteomes" id="UP000050417">
    <property type="component" value="Unassembled WGS sequence"/>
</dbReference>
<dbReference type="AlphaFoldDB" id="A0A0P6XBU0"/>
<keyword evidence="2" id="KW-1185">Reference proteome</keyword>
<evidence type="ECO:0000313" key="2">
    <source>
        <dbReference type="Proteomes" id="UP000050417"/>
    </source>
</evidence>
<protein>
    <submittedName>
        <fullName evidence="1">Uncharacterized protein</fullName>
    </submittedName>
</protein>
<reference evidence="1 2" key="1">
    <citation type="submission" date="2015-07" db="EMBL/GenBank/DDBJ databases">
        <title>Genome sequence of Ornatilinea apprima DSM 23815.</title>
        <authorList>
            <person name="Hemp J."/>
            <person name="Ward L.M."/>
            <person name="Pace L.A."/>
            <person name="Fischer W.W."/>
        </authorList>
    </citation>
    <scope>NUCLEOTIDE SEQUENCE [LARGE SCALE GENOMIC DNA]</scope>
    <source>
        <strain evidence="1 2">P3M-1</strain>
    </source>
</reference>
<evidence type="ECO:0000313" key="1">
    <source>
        <dbReference type="EMBL" id="KPL77246.1"/>
    </source>
</evidence>
<organism evidence="1 2">
    <name type="scientific">Ornatilinea apprima</name>
    <dbReference type="NCBI Taxonomy" id="1134406"/>
    <lineage>
        <taxon>Bacteria</taxon>
        <taxon>Bacillati</taxon>
        <taxon>Chloroflexota</taxon>
        <taxon>Anaerolineae</taxon>
        <taxon>Anaerolineales</taxon>
        <taxon>Anaerolineaceae</taxon>
        <taxon>Ornatilinea</taxon>
    </lineage>
</organism>
<proteinExistence type="predicted"/>
<gene>
    <name evidence="1" type="ORF">ADN00_08860</name>
</gene>
<dbReference type="RefSeq" id="WP_075062639.1">
    <property type="nucleotide sequence ID" value="NZ_LGCL01000023.1"/>
</dbReference>
<sequence>MDIVNIGSVQFKDRMSGELSYIVVRVVDNSIGIGISEESSGDAEVFFDTEKCELIIEWLSTALATARTISAR</sequence>
<comment type="caution">
    <text evidence="1">The sequence shown here is derived from an EMBL/GenBank/DDBJ whole genome shotgun (WGS) entry which is preliminary data.</text>
</comment>